<evidence type="ECO:0000256" key="1">
    <source>
        <dbReference type="SAM" id="MobiDB-lite"/>
    </source>
</evidence>
<keyword evidence="2" id="KW-0732">Signal</keyword>
<reference evidence="4" key="2">
    <citation type="submission" date="2010-07" db="EMBL/GenBank/DDBJ databases">
        <authorList>
            <consortium name="The Broad Institute Genome Sequencing Platform"/>
            <consortium name="Broad Institute Genome Sequencing Center for Infectious Disease"/>
            <person name="Ma L.-J."/>
            <person name="Dead R."/>
            <person name="Young S."/>
            <person name="Zeng Q."/>
            <person name="Koehrsen M."/>
            <person name="Alvarado L."/>
            <person name="Berlin A."/>
            <person name="Chapman S.B."/>
            <person name="Chen Z."/>
            <person name="Freedman E."/>
            <person name="Gellesch M."/>
            <person name="Goldberg J."/>
            <person name="Griggs A."/>
            <person name="Gujja S."/>
            <person name="Heilman E.R."/>
            <person name="Heiman D."/>
            <person name="Hepburn T."/>
            <person name="Howarth C."/>
            <person name="Jen D."/>
            <person name="Larson L."/>
            <person name="Mehta T."/>
            <person name="Neiman D."/>
            <person name="Pearson M."/>
            <person name="Roberts A."/>
            <person name="Saif S."/>
            <person name="Shea T."/>
            <person name="Shenoy N."/>
            <person name="Sisk P."/>
            <person name="Stolte C."/>
            <person name="Sykes S."/>
            <person name="Walk T."/>
            <person name="White J."/>
            <person name="Yandava C."/>
            <person name="Haas B."/>
            <person name="Nusbaum C."/>
            <person name="Birren B."/>
        </authorList>
    </citation>
    <scope>NUCLEOTIDE SEQUENCE</scope>
    <source>
        <strain evidence="4">R3-111a-1</strain>
    </source>
</reference>
<reference evidence="5" key="5">
    <citation type="submission" date="2018-04" db="UniProtKB">
        <authorList>
            <consortium name="EnsemblFungi"/>
        </authorList>
    </citation>
    <scope>IDENTIFICATION</scope>
    <source>
        <strain evidence="5">R3-111a-1</strain>
    </source>
</reference>
<dbReference type="STRING" id="644352.J3P346"/>
<dbReference type="InterPro" id="IPR008942">
    <property type="entry name" value="ENTH_VHS"/>
</dbReference>
<dbReference type="PROSITE" id="PS51391">
    <property type="entry name" value="CID"/>
    <property type="match status" value="1"/>
</dbReference>
<feature type="region of interest" description="Disordered" evidence="1">
    <location>
        <begin position="73"/>
        <end position="98"/>
    </location>
</feature>
<feature type="chain" id="PRO_5015094844" description="CID domain-containing protein" evidence="2">
    <location>
        <begin position="22"/>
        <end position="646"/>
    </location>
</feature>
<reference evidence="5" key="4">
    <citation type="journal article" date="2015" name="G3 (Bethesda)">
        <title>Genome sequences of three phytopathogenic species of the Magnaporthaceae family of fungi.</title>
        <authorList>
            <person name="Okagaki L.H."/>
            <person name="Nunes C.C."/>
            <person name="Sailsbery J."/>
            <person name="Clay B."/>
            <person name="Brown D."/>
            <person name="John T."/>
            <person name="Oh Y."/>
            <person name="Young N."/>
            <person name="Fitzgerald M."/>
            <person name="Haas B.J."/>
            <person name="Zeng Q."/>
            <person name="Young S."/>
            <person name="Adiconis X."/>
            <person name="Fan L."/>
            <person name="Levin J.Z."/>
            <person name="Mitchell T.K."/>
            <person name="Okubara P.A."/>
            <person name="Farman M.L."/>
            <person name="Kohn L.M."/>
            <person name="Birren B."/>
            <person name="Ma L.-J."/>
            <person name="Dean R.A."/>
        </authorList>
    </citation>
    <scope>NUCLEOTIDE SEQUENCE</scope>
    <source>
        <strain evidence="5">R3-111a-1</strain>
    </source>
</reference>
<name>J3P346_GAET3</name>
<feature type="compositionally biased region" description="Basic and acidic residues" evidence="1">
    <location>
        <begin position="366"/>
        <end position="389"/>
    </location>
</feature>
<dbReference type="AlphaFoldDB" id="J3P346"/>
<dbReference type="EMBL" id="GL385398">
    <property type="protein sequence ID" value="EJT74088.1"/>
    <property type="molecule type" value="Genomic_DNA"/>
</dbReference>
<feature type="region of interest" description="Disordered" evidence="1">
    <location>
        <begin position="568"/>
        <end position="646"/>
    </location>
</feature>
<reference evidence="6" key="1">
    <citation type="submission" date="2010-07" db="EMBL/GenBank/DDBJ databases">
        <title>The genome sequence of Gaeumannomyces graminis var. tritici strain R3-111a-1.</title>
        <authorList>
            <consortium name="The Broad Institute Genome Sequencing Platform"/>
            <person name="Ma L.-J."/>
            <person name="Dead R."/>
            <person name="Young S."/>
            <person name="Zeng Q."/>
            <person name="Koehrsen M."/>
            <person name="Alvarado L."/>
            <person name="Berlin A."/>
            <person name="Chapman S.B."/>
            <person name="Chen Z."/>
            <person name="Freedman E."/>
            <person name="Gellesch M."/>
            <person name="Goldberg J."/>
            <person name="Griggs A."/>
            <person name="Gujja S."/>
            <person name="Heilman E.R."/>
            <person name="Heiman D."/>
            <person name="Hepburn T."/>
            <person name="Howarth C."/>
            <person name="Jen D."/>
            <person name="Larson L."/>
            <person name="Mehta T."/>
            <person name="Neiman D."/>
            <person name="Pearson M."/>
            <person name="Roberts A."/>
            <person name="Saif S."/>
            <person name="Shea T."/>
            <person name="Shenoy N."/>
            <person name="Sisk P."/>
            <person name="Stolte C."/>
            <person name="Sykes S."/>
            <person name="Walk T."/>
            <person name="White J."/>
            <person name="Yandava C."/>
            <person name="Haas B."/>
            <person name="Nusbaum C."/>
            <person name="Birren B."/>
        </authorList>
    </citation>
    <scope>NUCLEOTIDE SEQUENCE [LARGE SCALE GENOMIC DNA]</scope>
    <source>
        <strain evidence="6">R3-111a-1</strain>
    </source>
</reference>
<dbReference type="PANTHER" id="PTHR12323:SF0">
    <property type="entry name" value="CALCIUM HOMEOSTASIS ENDOPLASMIC RETICULUM PROTEIN"/>
    <property type="match status" value="1"/>
</dbReference>
<feature type="compositionally biased region" description="Pro residues" evidence="1">
    <location>
        <begin position="569"/>
        <end position="578"/>
    </location>
</feature>
<dbReference type="GeneID" id="20348395"/>
<dbReference type="Gene3D" id="1.25.40.90">
    <property type="match status" value="1"/>
</dbReference>
<evidence type="ECO:0000313" key="5">
    <source>
        <dbReference type="EnsemblFungi" id="EJT74088"/>
    </source>
</evidence>
<evidence type="ECO:0000259" key="3">
    <source>
        <dbReference type="PROSITE" id="PS51391"/>
    </source>
</evidence>
<dbReference type="Proteomes" id="UP000006039">
    <property type="component" value="Unassembled WGS sequence"/>
</dbReference>
<dbReference type="Pfam" id="PF04818">
    <property type="entry name" value="CID"/>
    <property type="match status" value="1"/>
</dbReference>
<feature type="region of interest" description="Disordered" evidence="1">
    <location>
        <begin position="189"/>
        <end position="210"/>
    </location>
</feature>
<dbReference type="EnsemblFungi" id="EJT74088">
    <property type="protein sequence ID" value="EJT74088"/>
    <property type="gene ID" value="GGTG_07937"/>
</dbReference>
<feature type="compositionally biased region" description="Low complexity" evidence="1">
    <location>
        <begin position="477"/>
        <end position="491"/>
    </location>
</feature>
<dbReference type="HOGENOM" id="CLU_021915_1_0_1"/>
<feature type="compositionally biased region" description="Low complexity" evidence="1">
    <location>
        <begin position="590"/>
        <end position="606"/>
    </location>
</feature>
<feature type="region of interest" description="Disordered" evidence="1">
    <location>
        <begin position="336"/>
        <end position="503"/>
    </location>
</feature>
<proteinExistence type="predicted"/>
<dbReference type="VEuPathDB" id="FungiDB:GGTG_07937"/>
<dbReference type="GO" id="GO:0006874">
    <property type="term" value="P:intracellular calcium ion homeostasis"/>
    <property type="evidence" value="ECO:0007669"/>
    <property type="project" value="TreeGrafter"/>
</dbReference>
<gene>
    <name evidence="5" type="primary">20348395</name>
    <name evidence="4" type="ORF">GGTG_07937</name>
</gene>
<evidence type="ECO:0000313" key="6">
    <source>
        <dbReference type="Proteomes" id="UP000006039"/>
    </source>
</evidence>
<accession>J3P346</accession>
<evidence type="ECO:0000313" key="4">
    <source>
        <dbReference type="EMBL" id="EJT74088.1"/>
    </source>
</evidence>
<dbReference type="eggNOG" id="ENOG502RZ9Z">
    <property type="taxonomic scope" value="Eukaryota"/>
</dbReference>
<evidence type="ECO:0000256" key="2">
    <source>
        <dbReference type="SAM" id="SignalP"/>
    </source>
</evidence>
<organism evidence="4">
    <name type="scientific">Gaeumannomyces tritici (strain R3-111a-1)</name>
    <name type="common">Wheat and barley take-all root rot fungus</name>
    <name type="synonym">Gaeumannomyces graminis var. tritici</name>
    <dbReference type="NCBI Taxonomy" id="644352"/>
    <lineage>
        <taxon>Eukaryota</taxon>
        <taxon>Fungi</taxon>
        <taxon>Dikarya</taxon>
        <taxon>Ascomycota</taxon>
        <taxon>Pezizomycotina</taxon>
        <taxon>Sordariomycetes</taxon>
        <taxon>Sordariomycetidae</taxon>
        <taxon>Magnaporthales</taxon>
        <taxon>Magnaporthaceae</taxon>
        <taxon>Gaeumannomyces</taxon>
    </lineage>
</organism>
<dbReference type="PANTHER" id="PTHR12323">
    <property type="entry name" value="SR-RELATED CTD ASSOCIATED FACTOR 6"/>
    <property type="match status" value="1"/>
</dbReference>
<dbReference type="OrthoDB" id="21470at2759"/>
<dbReference type="RefSeq" id="XP_009224032.1">
    <property type="nucleotide sequence ID" value="XM_009225768.1"/>
</dbReference>
<feature type="signal peptide" evidence="2">
    <location>
        <begin position="1"/>
        <end position="21"/>
    </location>
</feature>
<feature type="compositionally biased region" description="Low complexity" evidence="1">
    <location>
        <begin position="411"/>
        <end position="422"/>
    </location>
</feature>
<feature type="compositionally biased region" description="Gly residues" evidence="1">
    <location>
        <begin position="622"/>
        <end position="631"/>
    </location>
</feature>
<feature type="domain" description="CID" evidence="3">
    <location>
        <begin position="26"/>
        <end position="183"/>
    </location>
</feature>
<dbReference type="InterPro" id="IPR006569">
    <property type="entry name" value="CID_dom"/>
</dbReference>
<keyword evidence="6" id="KW-1185">Reference proteome</keyword>
<feature type="compositionally biased region" description="Pro residues" evidence="1">
    <location>
        <begin position="492"/>
        <end position="503"/>
    </location>
</feature>
<reference evidence="4" key="3">
    <citation type="submission" date="2010-09" db="EMBL/GenBank/DDBJ databases">
        <title>Annotation of Gaeumannomyces graminis var. tritici R3-111a-1.</title>
        <authorList>
            <consortium name="The Broad Institute Genome Sequencing Platform"/>
            <person name="Ma L.-J."/>
            <person name="Dead R."/>
            <person name="Young S.K."/>
            <person name="Zeng Q."/>
            <person name="Gargeya S."/>
            <person name="Fitzgerald M."/>
            <person name="Haas B."/>
            <person name="Abouelleil A."/>
            <person name="Alvarado L."/>
            <person name="Arachchi H.M."/>
            <person name="Berlin A."/>
            <person name="Brown A."/>
            <person name="Chapman S.B."/>
            <person name="Chen Z."/>
            <person name="Dunbar C."/>
            <person name="Freedman E."/>
            <person name="Gearin G."/>
            <person name="Gellesch M."/>
            <person name="Goldberg J."/>
            <person name="Griggs A."/>
            <person name="Gujja S."/>
            <person name="Heiman D."/>
            <person name="Howarth C."/>
            <person name="Larson L."/>
            <person name="Lui A."/>
            <person name="MacDonald P.J.P."/>
            <person name="Mehta T."/>
            <person name="Montmayeur A."/>
            <person name="Murphy C."/>
            <person name="Neiman D."/>
            <person name="Pearson M."/>
            <person name="Priest M."/>
            <person name="Roberts A."/>
            <person name="Saif S."/>
            <person name="Shea T."/>
            <person name="Shenoy N."/>
            <person name="Sisk P."/>
            <person name="Stolte C."/>
            <person name="Sykes S."/>
            <person name="Yandava C."/>
            <person name="Wortman J."/>
            <person name="Nusbaum C."/>
            <person name="Birren B."/>
        </authorList>
    </citation>
    <scope>NUCLEOTIDE SEQUENCE</scope>
    <source>
        <strain evidence="4">R3-111a-1</strain>
    </source>
</reference>
<protein>
    <recommendedName>
        <fullName evidence="3">CID domain-containing protein</fullName>
    </recommendedName>
</protein>
<sequence>MAFSPQLTIAKASLLASLVRAEPTACSRDEIEHFHMLLDSAIAQCSPANVQSTARVAALGKFLAALAASSVASERHHNKKSAAPANNKPRVAPRKPSAKRRRLHLLYIISDVLHHTRTVDKDDTFAAGLEQTLPAIFKSAASFSKSPKHIKKLHDLVSLWEERSYLLSPELPAKLREAIAAGSAAISSSNVTEADGQRGGKAGGAPAPAKEAPFLLPSTHGDPSTAWYDLPAANWLHVLEPNSTRVVDPARIKPLELNPGAADVYLVEAVKSLLADVDRQYSSDVGVIGAADENDPSVSIDQMGERVELDEITGKILGGTTYYGWSRDFCLKMKARRKQGRAGGRGGGSRSRSRDSRDSSGSTRSRGRDVNRDRGGSYNQGRERSRGRDGSSGGSRARSSSRPVFKRRRVSLSQSRSQSMDRGGIGRGRSRSRSYSPDHYRRRSRSRSGYAPSKSRSRSRDHRGMDPSPGYSPPPAAATGPVAPFFPGMPSNMPPNPQFPPQPPMPPMPLPPPHMMPAMPMPPHQFPGQAFGAYPPQPPFQPYPNQWPAAVPVPHPHGLPNTPMGIPMQAPPWLPPRPDQQGGWIGGWGAQPQQQSPQSPAGSPPAHQHHRPQQGGYQHQYGRGGGTGGYRAGPDPYAQDLGPSAK</sequence>
<dbReference type="GO" id="GO:0048471">
    <property type="term" value="C:perinuclear region of cytoplasm"/>
    <property type="evidence" value="ECO:0007669"/>
    <property type="project" value="TreeGrafter"/>
</dbReference>